<dbReference type="InterPro" id="IPR029499">
    <property type="entry name" value="PduO-typ"/>
</dbReference>
<dbReference type="EC" id="2.5.1.17" evidence="4"/>
<dbReference type="Pfam" id="PF01923">
    <property type="entry name" value="Cob_adeno_trans"/>
    <property type="match status" value="1"/>
</dbReference>
<evidence type="ECO:0000256" key="5">
    <source>
        <dbReference type="SAM" id="MobiDB-lite"/>
    </source>
</evidence>
<evidence type="ECO:0000256" key="2">
    <source>
        <dbReference type="ARBA" id="ARBA00022741"/>
    </source>
</evidence>
<evidence type="ECO:0000313" key="7">
    <source>
        <dbReference type="EMBL" id="STU61443.1"/>
    </source>
</evidence>
<dbReference type="InterPro" id="IPR038084">
    <property type="entry name" value="PduO/GlcC-like_sf"/>
</dbReference>
<dbReference type="AlphaFoldDB" id="A0A377Z508"/>
<protein>
    <recommendedName>
        <fullName evidence="4">Corrinoid adenosyltransferase</fullName>
        <ecNumber evidence="4">2.5.1.17</ecNumber>
    </recommendedName>
    <alternativeName>
        <fullName evidence="4">Cob(II)alamin adenosyltransferase</fullName>
    </alternativeName>
    <alternativeName>
        <fullName evidence="4">Cob(II)yrinic acid a,c-diamide adenosyltransferase</fullName>
    </alternativeName>
    <alternativeName>
        <fullName evidence="4">Cobinamide/cobalamin adenosyltransferase</fullName>
    </alternativeName>
</protein>
<comment type="catalytic activity">
    <reaction evidence="4">
        <text>2 cob(II)alamin + reduced [electron-transfer flavoprotein] + 2 ATP = 2 adenosylcob(III)alamin + 2 triphosphate + oxidized [electron-transfer flavoprotein] + 3 H(+)</text>
        <dbReference type="Rhea" id="RHEA:28671"/>
        <dbReference type="Rhea" id="RHEA-COMP:10685"/>
        <dbReference type="Rhea" id="RHEA-COMP:10686"/>
        <dbReference type="ChEBI" id="CHEBI:15378"/>
        <dbReference type="ChEBI" id="CHEBI:16304"/>
        <dbReference type="ChEBI" id="CHEBI:18036"/>
        <dbReference type="ChEBI" id="CHEBI:18408"/>
        <dbReference type="ChEBI" id="CHEBI:30616"/>
        <dbReference type="ChEBI" id="CHEBI:57692"/>
        <dbReference type="ChEBI" id="CHEBI:58307"/>
        <dbReference type="EC" id="2.5.1.17"/>
    </reaction>
</comment>
<dbReference type="Proteomes" id="UP000255382">
    <property type="component" value="Unassembled WGS sequence"/>
</dbReference>
<evidence type="ECO:0000256" key="3">
    <source>
        <dbReference type="ARBA" id="ARBA00022840"/>
    </source>
</evidence>
<evidence type="ECO:0000256" key="1">
    <source>
        <dbReference type="ARBA" id="ARBA00022679"/>
    </source>
</evidence>
<name>A0A377Z508_KLEPO</name>
<keyword evidence="4" id="KW-0169">Cobalamin biosynthesis</keyword>
<dbReference type="PANTHER" id="PTHR12213">
    <property type="entry name" value="CORRINOID ADENOSYLTRANSFERASE"/>
    <property type="match status" value="1"/>
</dbReference>
<dbReference type="InterPro" id="IPR016030">
    <property type="entry name" value="CblAdoTrfase-like"/>
</dbReference>
<dbReference type="PANTHER" id="PTHR12213:SF0">
    <property type="entry name" value="CORRINOID ADENOSYLTRANSFERASE MMAB"/>
    <property type="match status" value="1"/>
</dbReference>
<dbReference type="GO" id="GO:0008817">
    <property type="term" value="F:corrinoid adenosyltransferase activity"/>
    <property type="evidence" value="ECO:0007669"/>
    <property type="project" value="UniProtKB-UniRule"/>
</dbReference>
<evidence type="ECO:0000256" key="4">
    <source>
        <dbReference type="RuleBase" id="RU366026"/>
    </source>
</evidence>
<gene>
    <name evidence="7" type="primary">yvqK_1</name>
    <name evidence="7" type="ORF">NCTC5050_00725</name>
</gene>
<dbReference type="GO" id="GO:0009236">
    <property type="term" value="P:cobalamin biosynthetic process"/>
    <property type="evidence" value="ECO:0007669"/>
    <property type="project" value="UniProtKB-UniRule"/>
</dbReference>
<dbReference type="Gene3D" id="1.20.1200.10">
    <property type="entry name" value="Cobalamin adenosyltransferase-like"/>
    <property type="match status" value="1"/>
</dbReference>
<dbReference type="GO" id="GO:0005524">
    <property type="term" value="F:ATP binding"/>
    <property type="evidence" value="ECO:0007669"/>
    <property type="project" value="UniProtKB-UniRule"/>
</dbReference>
<dbReference type="EMBL" id="UGLZ01000004">
    <property type="protein sequence ID" value="STU61443.1"/>
    <property type="molecule type" value="Genomic_DNA"/>
</dbReference>
<sequence>MARVPALHQFVLPGRCEAASRLHLARTVARRAERRLVELAAEVTIRQILLRYLNRLSDCLYALARSEDHAAHQRRLVTEIAARYLAASGSPAPDAPKAQAGSLSFHELHQLIRQAIEHARQLQVPVVISIVDAHGTETVTWRMARCAAGQQRAGAEKSLDRRRHENRHPRARDDRTARRCAVRSGEPSAGAKSSPLAADIRCGAMAS</sequence>
<keyword evidence="1 4" id="KW-0808">Transferase</keyword>
<dbReference type="InterPro" id="IPR036451">
    <property type="entry name" value="CblAdoTrfase-like_sf"/>
</dbReference>
<keyword evidence="3 4" id="KW-0067">ATP-binding</keyword>
<comment type="pathway">
    <text evidence="4">Cofactor biosynthesis; adenosylcobalamin biosynthesis; adenosylcobalamin from cob(II)yrinate a,c-diamide: step 2/7.</text>
</comment>
<dbReference type="Gene3D" id="3.30.450.150">
    <property type="entry name" value="Haem-degrading domain"/>
    <property type="match status" value="1"/>
</dbReference>
<evidence type="ECO:0000313" key="8">
    <source>
        <dbReference type="Proteomes" id="UP000255382"/>
    </source>
</evidence>
<keyword evidence="2 4" id="KW-0547">Nucleotide-binding</keyword>
<dbReference type="SUPFAM" id="SSF89028">
    <property type="entry name" value="Cobalamin adenosyltransferase-like"/>
    <property type="match status" value="1"/>
</dbReference>
<comment type="similarity">
    <text evidence="4">Belongs to the Cob(I)alamin adenosyltransferase family.</text>
</comment>
<evidence type="ECO:0000259" key="6">
    <source>
        <dbReference type="Pfam" id="PF01923"/>
    </source>
</evidence>
<keyword evidence="8" id="KW-1185">Reference proteome</keyword>
<feature type="region of interest" description="Disordered" evidence="5">
    <location>
        <begin position="152"/>
        <end position="207"/>
    </location>
</feature>
<feature type="compositionally biased region" description="Basic and acidic residues" evidence="5">
    <location>
        <begin position="154"/>
        <end position="163"/>
    </location>
</feature>
<comment type="catalytic activity">
    <reaction evidence="4">
        <text>2 cob(II)yrinate a,c diamide + reduced [electron-transfer flavoprotein] + 2 ATP = 2 adenosylcob(III)yrinate a,c-diamide + 2 triphosphate + oxidized [electron-transfer flavoprotein] + 3 H(+)</text>
        <dbReference type="Rhea" id="RHEA:11528"/>
        <dbReference type="Rhea" id="RHEA-COMP:10685"/>
        <dbReference type="Rhea" id="RHEA-COMP:10686"/>
        <dbReference type="ChEBI" id="CHEBI:15378"/>
        <dbReference type="ChEBI" id="CHEBI:18036"/>
        <dbReference type="ChEBI" id="CHEBI:30616"/>
        <dbReference type="ChEBI" id="CHEBI:57692"/>
        <dbReference type="ChEBI" id="CHEBI:58307"/>
        <dbReference type="ChEBI" id="CHEBI:58503"/>
        <dbReference type="ChEBI" id="CHEBI:58537"/>
        <dbReference type="EC" id="2.5.1.17"/>
    </reaction>
</comment>
<reference evidence="7 8" key="1">
    <citation type="submission" date="2018-06" db="EMBL/GenBank/DDBJ databases">
        <authorList>
            <consortium name="Pathogen Informatics"/>
            <person name="Doyle S."/>
        </authorList>
    </citation>
    <scope>NUCLEOTIDE SEQUENCE [LARGE SCALE GENOMIC DNA]</scope>
    <source>
        <strain evidence="7 8">NCTC5050</strain>
    </source>
</reference>
<accession>A0A377Z508</accession>
<proteinExistence type="inferred from homology"/>
<organism evidence="7 8">
    <name type="scientific">Klebsiella pneumoniae subsp. ozaenae</name>
    <dbReference type="NCBI Taxonomy" id="574"/>
    <lineage>
        <taxon>Bacteria</taxon>
        <taxon>Pseudomonadati</taxon>
        <taxon>Pseudomonadota</taxon>
        <taxon>Gammaproteobacteria</taxon>
        <taxon>Enterobacterales</taxon>
        <taxon>Enterobacteriaceae</taxon>
        <taxon>Klebsiella/Raoultella group</taxon>
        <taxon>Klebsiella</taxon>
        <taxon>Klebsiella pneumoniae complex</taxon>
    </lineage>
</organism>
<feature type="domain" description="Cobalamin adenosyltransferase-like" evidence="6">
    <location>
        <begin position="2"/>
        <end position="66"/>
    </location>
</feature>
<dbReference type="SUPFAM" id="SSF143744">
    <property type="entry name" value="GlcG-like"/>
    <property type="match status" value="1"/>
</dbReference>